<feature type="domain" description="C2H2-type" evidence="3">
    <location>
        <begin position="784"/>
        <end position="812"/>
    </location>
</feature>
<feature type="region of interest" description="Disordered" evidence="2">
    <location>
        <begin position="712"/>
        <end position="736"/>
    </location>
</feature>
<feature type="region of interest" description="Disordered" evidence="2">
    <location>
        <begin position="209"/>
        <end position="240"/>
    </location>
</feature>
<feature type="region of interest" description="Disordered" evidence="2">
    <location>
        <begin position="614"/>
        <end position="636"/>
    </location>
</feature>
<evidence type="ECO:0000313" key="6">
    <source>
        <dbReference type="RefSeq" id="XP_022319883.1"/>
    </source>
</evidence>
<feature type="region of interest" description="Disordered" evidence="2">
    <location>
        <begin position="889"/>
        <end position="918"/>
    </location>
</feature>
<dbReference type="RefSeq" id="XP_022319885.1">
    <property type="nucleotide sequence ID" value="XM_022464177.1"/>
</dbReference>
<dbReference type="Gene3D" id="3.30.160.60">
    <property type="entry name" value="Classic Zinc Finger"/>
    <property type="match status" value="1"/>
</dbReference>
<accession>A0A8B8CW68</accession>
<proteinExistence type="predicted"/>
<dbReference type="RefSeq" id="XP_022319883.1">
    <property type="nucleotide sequence ID" value="XM_022464175.1"/>
</dbReference>
<sequence>MYLPAAASQMLAMDMLAFDKMSKSNRRKQSKPIRVSYSAENNPNAEGGAPFPNNGQAEEFVNEQAEGQNVSDSEMEEHQPAGKMNGGNPDSDKNFDSPDGGKMVLDPKENNNEHFPTKYHRLGSELFAGNAFPENVKVKEQVAEREGSPKEVNPDEEGRKLDGQSRIFHQDAYCELCDREFCNKYFLKTHKANKHGVFDNAPSPFSLSTLGNGMSLPQDGNLTSAPVSSPVSQSLPQPPISSMSSFKVMDFIQSLPASEPPKTTKVDVMTPTKGDNLPPVSTPVSSTSNTQPSAPSSSNTTSTPKVSKDMEDFCELCQKHFCNKYYLKKHKQDVHGIAPPDGSSSSSKRGRQKDLQAQLDAINSASVSSNSPLIPHTLPNMTGLPNMPGVMVLNPFMAPMLLPTGSLMPGSQIPTPPMMSQPLPTSSHHESITTSAPLSSTSQTSPGAMQKDSNSMNQEAYCELCCKEFCNKYFLKVHKANKHGIFMDDFPFLPGMPGMPPFKFPMSEGMLSINPDKPLSAMSGMDGKSQMKSESSPKHGTSLVSSSSPENSVTYCGLCNQEFASKYTYRIHRIQVHGMLNEGLDGSLTEEIIRNSFREREEFFRYAMREKEEASKISPGSRNGDDKENDTKITDNGMTTMFGNMVAAKLADRVTCDICNKDLCNKYFLKVHKFKVHGVETSTSDNKFDPSRIAKHQLTGDFELIKNAVKQEPKDVPSQSPKIHAKPDKMKDFPQFSPKMPSFMPMPMLSRPMEMPRDKVMSPSNNVEKPSNEELVKMGIDPEAYCEICKKEFCSKYFLRTHRLNIHGISTPESSQSSPGKISPMLFQQISNMPLNLSMNSGKKKNGFEKHSWRWKEPMNSHRVSCDICNKEVCNKYFLRTHKLNKHGILPSENSLSPSTSDIDTQSNSSLPTDLSLHDRMPPSPQAVKLDSNMPGFLGMEDRRMKIGDTPDSKMNSEEEKRYYTEVCHLCDRRFKSQKWLSAHILKDHVEPGLITSGMRERMMNVGMDASVDKKICRICESPFPSELAMHLHMIQEHNAQVSLNTEEKTPAVNRSRSTLASQRLAMKKRFSFTTKQKLYNCAICDYKSKWLNNVCKHEIKEHRVLHVKNKSGLRKNVRRAAKNIKKYRCTKCNLKFATSIMCHMHIREEHIRTKNFRVSNRLPNTRLNCKFCPFSTKFSKQLRHHMTRVHCDGRFATYENENGYDHLENNMAVDDDSRAEASSENFQLFKIQDCSLESDFRSSMAVKLPVRHRMTDPVTVTFHLAPMEQ</sequence>
<gene>
    <name evidence="5 6 7 8 9 10" type="primary">LOC111122400</name>
</gene>
<dbReference type="KEGG" id="cvn:111122400"/>
<dbReference type="PROSITE" id="PS50157">
    <property type="entry name" value="ZINC_FINGER_C2H2_2"/>
    <property type="match status" value="3"/>
</dbReference>
<dbReference type="RefSeq" id="XP_022319886.1">
    <property type="nucleotide sequence ID" value="XM_022464178.1"/>
</dbReference>
<feature type="region of interest" description="Disordered" evidence="2">
    <location>
        <begin position="22"/>
        <end position="114"/>
    </location>
</feature>
<dbReference type="AlphaFoldDB" id="A0A8B8CW68"/>
<evidence type="ECO:0000256" key="1">
    <source>
        <dbReference type="PROSITE-ProRule" id="PRU00042"/>
    </source>
</evidence>
<feature type="compositionally biased region" description="Low complexity" evidence="2">
    <location>
        <begin position="278"/>
        <end position="304"/>
    </location>
</feature>
<dbReference type="RefSeq" id="XP_022319881.1">
    <property type="nucleotide sequence ID" value="XM_022464173.1"/>
</dbReference>
<dbReference type="InterPro" id="IPR013087">
    <property type="entry name" value="Znf_C2H2_type"/>
</dbReference>
<evidence type="ECO:0000313" key="8">
    <source>
        <dbReference type="RefSeq" id="XP_022319885.1"/>
    </source>
</evidence>
<dbReference type="RefSeq" id="XP_022319884.1">
    <property type="nucleotide sequence ID" value="XM_022464176.1"/>
</dbReference>
<feature type="domain" description="C2H2-type" evidence="3">
    <location>
        <begin position="312"/>
        <end position="340"/>
    </location>
</feature>
<keyword evidence="1" id="KW-0479">Metal-binding</keyword>
<evidence type="ECO:0000313" key="9">
    <source>
        <dbReference type="RefSeq" id="XP_022319886.1"/>
    </source>
</evidence>
<evidence type="ECO:0000313" key="4">
    <source>
        <dbReference type="Proteomes" id="UP000694844"/>
    </source>
</evidence>
<feature type="compositionally biased region" description="Low complexity" evidence="2">
    <location>
        <begin position="224"/>
        <end position="240"/>
    </location>
</feature>
<dbReference type="SMART" id="SM00355">
    <property type="entry name" value="ZnF_C2H2"/>
    <property type="match status" value="12"/>
</dbReference>
<reference evidence="5 6" key="1">
    <citation type="submission" date="2025-04" db="UniProtKB">
        <authorList>
            <consortium name="RefSeq"/>
        </authorList>
    </citation>
    <scope>IDENTIFICATION</scope>
    <source>
        <tissue evidence="5 6">Whole sample</tissue>
    </source>
</reference>
<dbReference type="RefSeq" id="XP_022319887.1">
    <property type="nucleotide sequence ID" value="XM_022464179.1"/>
</dbReference>
<dbReference type="GO" id="GO:0008270">
    <property type="term" value="F:zinc ion binding"/>
    <property type="evidence" value="ECO:0007669"/>
    <property type="project" value="UniProtKB-KW"/>
</dbReference>
<keyword evidence="1" id="KW-0863">Zinc-finger</keyword>
<feature type="compositionally biased region" description="Basic and acidic residues" evidence="2">
    <location>
        <begin position="105"/>
        <end position="114"/>
    </location>
</feature>
<keyword evidence="4" id="KW-1185">Reference proteome</keyword>
<feature type="compositionally biased region" description="Polar residues" evidence="2">
    <location>
        <begin position="422"/>
        <end position="453"/>
    </location>
</feature>
<feature type="region of interest" description="Disordered" evidence="2">
    <location>
        <begin position="413"/>
        <end position="453"/>
    </location>
</feature>
<dbReference type="GeneID" id="111122400"/>
<dbReference type="OrthoDB" id="10020956at2759"/>
<feature type="region of interest" description="Disordered" evidence="2">
    <location>
        <begin position="522"/>
        <end position="549"/>
    </location>
</feature>
<dbReference type="PANTHER" id="PTHR21190">
    <property type="entry name" value="GH10077P"/>
    <property type="match status" value="1"/>
</dbReference>
<protein>
    <submittedName>
        <fullName evidence="5 6">Uncharacterized protein LOC111122400</fullName>
    </submittedName>
</protein>
<evidence type="ECO:0000313" key="10">
    <source>
        <dbReference type="RefSeq" id="XP_022319887.1"/>
    </source>
</evidence>
<evidence type="ECO:0000259" key="3">
    <source>
        <dbReference type="PROSITE" id="PS50157"/>
    </source>
</evidence>
<feature type="compositionally biased region" description="Basic and acidic residues" evidence="2">
    <location>
        <begin position="623"/>
        <end position="633"/>
    </location>
</feature>
<feature type="domain" description="C2H2-type" evidence="3">
    <location>
        <begin position="1128"/>
        <end position="1156"/>
    </location>
</feature>
<organism evidence="4 8">
    <name type="scientific">Crassostrea virginica</name>
    <name type="common">Eastern oyster</name>
    <dbReference type="NCBI Taxonomy" id="6565"/>
    <lineage>
        <taxon>Eukaryota</taxon>
        <taxon>Metazoa</taxon>
        <taxon>Spiralia</taxon>
        <taxon>Lophotrochozoa</taxon>
        <taxon>Mollusca</taxon>
        <taxon>Bivalvia</taxon>
        <taxon>Autobranchia</taxon>
        <taxon>Pteriomorphia</taxon>
        <taxon>Ostreida</taxon>
        <taxon>Ostreoidea</taxon>
        <taxon>Ostreidae</taxon>
        <taxon>Crassostrea</taxon>
    </lineage>
</organism>
<dbReference type="PROSITE" id="PS00028">
    <property type="entry name" value="ZINC_FINGER_C2H2_1"/>
    <property type="match status" value="9"/>
</dbReference>
<name>A0A8B8CW68_CRAVI</name>
<evidence type="ECO:0000313" key="7">
    <source>
        <dbReference type="RefSeq" id="XP_022319884.1"/>
    </source>
</evidence>
<feature type="region of interest" description="Disordered" evidence="2">
    <location>
        <begin position="256"/>
        <end position="306"/>
    </location>
</feature>
<feature type="region of interest" description="Disordered" evidence="2">
    <location>
        <begin position="140"/>
        <end position="159"/>
    </location>
</feature>
<feature type="region of interest" description="Disordered" evidence="2">
    <location>
        <begin position="334"/>
        <end position="355"/>
    </location>
</feature>
<feature type="compositionally biased region" description="Polar residues" evidence="2">
    <location>
        <begin position="892"/>
        <end position="913"/>
    </location>
</feature>
<dbReference type="Pfam" id="PF00096">
    <property type="entry name" value="zf-C2H2"/>
    <property type="match status" value="1"/>
</dbReference>
<keyword evidence="1" id="KW-0862">Zinc</keyword>
<dbReference type="Proteomes" id="UP000694844">
    <property type="component" value="Chromosome 2"/>
</dbReference>
<evidence type="ECO:0000256" key="2">
    <source>
        <dbReference type="SAM" id="MobiDB-lite"/>
    </source>
</evidence>
<dbReference type="PANTHER" id="PTHR21190:SF1">
    <property type="entry name" value="GH10077P"/>
    <property type="match status" value="1"/>
</dbReference>
<evidence type="ECO:0000313" key="5">
    <source>
        <dbReference type="RefSeq" id="XP_022319881.1"/>
    </source>
</evidence>